<keyword evidence="2" id="KW-0235">DNA replication</keyword>
<dbReference type="EMBL" id="PCXO01000005">
    <property type="protein sequence ID" value="PIR41511.1"/>
    <property type="molecule type" value="Genomic_DNA"/>
</dbReference>
<evidence type="ECO:0000256" key="7">
    <source>
        <dbReference type="ARBA" id="ARBA00022833"/>
    </source>
</evidence>
<dbReference type="GO" id="GO:1990077">
    <property type="term" value="C:primosome complex"/>
    <property type="evidence" value="ECO:0007669"/>
    <property type="project" value="UniProtKB-KW"/>
</dbReference>
<evidence type="ECO:0000256" key="2">
    <source>
        <dbReference type="ARBA" id="ARBA00022705"/>
    </source>
</evidence>
<evidence type="ECO:0000259" key="13">
    <source>
        <dbReference type="Pfam" id="PF18319"/>
    </source>
</evidence>
<dbReference type="Pfam" id="PF18319">
    <property type="entry name" value="Zn_ribbon_PriA"/>
    <property type="match status" value="1"/>
</dbReference>
<dbReference type="InterPro" id="IPR040498">
    <property type="entry name" value="PriA_CRR"/>
</dbReference>
<dbReference type="PANTHER" id="PTHR30580:SF0">
    <property type="entry name" value="PRIMOSOMAL PROTEIN N"/>
    <property type="match status" value="1"/>
</dbReference>
<sequence>MFVLKIAPLVAIPKNQSQILTYIFKTTLPIGSLIEVPLRNRKVPAIVLGSESLRKAKLELKKQSDFSVKPISRVIFDKPLLNPLQIKTAFWLSDFYAAPLGLVLRHVLPPFWSIKRYQQSAQTPLIKAPSRETQVIPTLNFKNHYKNYQKEIRKHLKNKKQVLLLVPETSYFDYFLAPYAEFNPIIVHSGLKNKDYAKIWSKIQDNAPQLIIGTRNALFLPFNSLGLIIIDDLPHEMYQSDSTPRYQAPTLAQYLAQIYRADCIANASFPSVALFHRQKADWFVPNLDKKIKIIDMVREFGASFSILSREIQDLLLKNVQIGAQTILFVPRKGYAPSLVCQKCGQAKKCPHCQASLVVHQNDLQKDLRCHHCQYQDKIPRLCDNCGRYELKPRGIGARRVNEAILQLFKHRTESAPSIFVLNRDSATSAEGRAIVATFNKTPGAILIASPIIFSYKYLLEGLDIGILNADALTPFIDFKTELRVAQAIYNLALMAKRLVVQAFNPQHPAITAIATNNSDIFLREELTLRKNFGYPPFVHLTRLILHHPNKAKGQIEAQVIYQKLNRIITTGGFKIKLYPPVPGSIAQERGQYLWEILLKIPLPRPGYVSPEQIRERNQILRYLPSRGWQIKL</sequence>
<proteinExistence type="predicted"/>
<organism evidence="14 15">
    <name type="scientific">Candidatus Yanofskybacteria bacterium CG10_big_fil_rev_8_21_14_0_10_46_23</name>
    <dbReference type="NCBI Taxonomy" id="1975098"/>
    <lineage>
        <taxon>Bacteria</taxon>
        <taxon>Candidatus Yanofskyibacteriota</taxon>
    </lineage>
</organism>
<evidence type="ECO:0000313" key="14">
    <source>
        <dbReference type="EMBL" id="PIR41511.1"/>
    </source>
</evidence>
<dbReference type="InterPro" id="IPR042115">
    <property type="entry name" value="PriA_3primeBD_sf"/>
</dbReference>
<dbReference type="GO" id="GO:0046872">
    <property type="term" value="F:metal ion binding"/>
    <property type="evidence" value="ECO:0007669"/>
    <property type="project" value="UniProtKB-KW"/>
</dbReference>
<keyword evidence="4" id="KW-0547">Nucleotide-binding</keyword>
<keyword evidence="9" id="KW-0238">DNA-binding</keyword>
<evidence type="ECO:0000256" key="10">
    <source>
        <dbReference type="ARBA" id="ARBA00023235"/>
    </source>
</evidence>
<evidence type="ECO:0000313" key="15">
    <source>
        <dbReference type="Proteomes" id="UP000230232"/>
    </source>
</evidence>
<evidence type="ECO:0000259" key="11">
    <source>
        <dbReference type="Pfam" id="PF17764"/>
    </source>
</evidence>
<dbReference type="SUPFAM" id="SSF52540">
    <property type="entry name" value="P-loop containing nucleoside triphosphate hydrolases"/>
    <property type="match status" value="1"/>
</dbReference>
<dbReference type="GO" id="GO:0005524">
    <property type="term" value="F:ATP binding"/>
    <property type="evidence" value="ECO:0007669"/>
    <property type="project" value="UniProtKB-KW"/>
</dbReference>
<evidence type="ECO:0000256" key="5">
    <source>
        <dbReference type="ARBA" id="ARBA00022801"/>
    </source>
</evidence>
<evidence type="ECO:0000256" key="4">
    <source>
        <dbReference type="ARBA" id="ARBA00022741"/>
    </source>
</evidence>
<evidence type="ECO:0000256" key="6">
    <source>
        <dbReference type="ARBA" id="ARBA00022806"/>
    </source>
</evidence>
<dbReference type="Gene3D" id="3.40.50.300">
    <property type="entry name" value="P-loop containing nucleotide triphosphate hydrolases"/>
    <property type="match status" value="1"/>
</dbReference>
<keyword evidence="7" id="KW-0862">Zinc</keyword>
<dbReference type="GO" id="GO:0003677">
    <property type="term" value="F:DNA binding"/>
    <property type="evidence" value="ECO:0007669"/>
    <property type="project" value="UniProtKB-KW"/>
</dbReference>
<dbReference type="Gene3D" id="3.40.1440.60">
    <property type="entry name" value="PriA, 3(prime) DNA-binding domain"/>
    <property type="match status" value="1"/>
</dbReference>
<name>A0A2H0R4Q7_9BACT</name>
<reference evidence="14 15" key="1">
    <citation type="submission" date="2017-09" db="EMBL/GenBank/DDBJ databases">
        <title>Depth-based differentiation of microbial function through sediment-hosted aquifers and enrichment of novel symbionts in the deep terrestrial subsurface.</title>
        <authorList>
            <person name="Probst A.J."/>
            <person name="Ladd B."/>
            <person name="Jarett J.K."/>
            <person name="Geller-Mcgrath D.E."/>
            <person name="Sieber C.M."/>
            <person name="Emerson J.B."/>
            <person name="Anantharaman K."/>
            <person name="Thomas B.C."/>
            <person name="Malmstrom R."/>
            <person name="Stieglmeier M."/>
            <person name="Klingl A."/>
            <person name="Woyke T."/>
            <person name="Ryan C.M."/>
            <person name="Banfield J.F."/>
        </authorList>
    </citation>
    <scope>NUCLEOTIDE SEQUENCE [LARGE SCALE GENOMIC DNA]</scope>
    <source>
        <strain evidence="14">CG10_big_fil_rev_8_21_14_0_10_46_23</strain>
    </source>
</reference>
<dbReference type="InterPro" id="IPR005259">
    <property type="entry name" value="PriA"/>
</dbReference>
<evidence type="ECO:0000256" key="9">
    <source>
        <dbReference type="ARBA" id="ARBA00023125"/>
    </source>
</evidence>
<dbReference type="AlphaFoldDB" id="A0A2H0R4Q7"/>
<dbReference type="GO" id="GO:0016787">
    <property type="term" value="F:hydrolase activity"/>
    <property type="evidence" value="ECO:0007669"/>
    <property type="project" value="UniProtKB-KW"/>
</dbReference>
<dbReference type="InterPro" id="IPR027417">
    <property type="entry name" value="P-loop_NTPase"/>
</dbReference>
<gene>
    <name evidence="14" type="primary">priA</name>
    <name evidence="14" type="ORF">COV31_01410</name>
</gene>
<dbReference type="NCBIfam" id="TIGR00595">
    <property type="entry name" value="priA"/>
    <property type="match status" value="1"/>
</dbReference>
<dbReference type="Proteomes" id="UP000230232">
    <property type="component" value="Unassembled WGS sequence"/>
</dbReference>
<dbReference type="GO" id="GO:0006302">
    <property type="term" value="P:double-strand break repair"/>
    <property type="evidence" value="ECO:0007669"/>
    <property type="project" value="InterPro"/>
</dbReference>
<dbReference type="InterPro" id="IPR041222">
    <property type="entry name" value="PriA_3primeBD"/>
</dbReference>
<dbReference type="Pfam" id="PF18074">
    <property type="entry name" value="PriA_C"/>
    <property type="match status" value="1"/>
</dbReference>
<dbReference type="GO" id="GO:0006310">
    <property type="term" value="P:DNA recombination"/>
    <property type="evidence" value="ECO:0007669"/>
    <property type="project" value="InterPro"/>
</dbReference>
<feature type="domain" description="Primosomal protein N' 3' DNA-binding" evidence="11">
    <location>
        <begin position="10"/>
        <end position="109"/>
    </location>
</feature>
<keyword evidence="10" id="KW-0413">Isomerase</keyword>
<dbReference type="GO" id="GO:0043138">
    <property type="term" value="F:3'-5' DNA helicase activity"/>
    <property type="evidence" value="ECO:0007669"/>
    <property type="project" value="TreeGrafter"/>
</dbReference>
<dbReference type="Pfam" id="PF17764">
    <property type="entry name" value="PriA_3primeBD"/>
    <property type="match status" value="1"/>
</dbReference>
<keyword evidence="1" id="KW-0639">Primosome</keyword>
<comment type="caution">
    <text evidence="14">The sequence shown here is derived from an EMBL/GenBank/DDBJ whole genome shotgun (WGS) entry which is preliminary data.</text>
</comment>
<keyword evidence="6" id="KW-0347">Helicase</keyword>
<feature type="domain" description="Primosomal protein N C-terminal" evidence="12">
    <location>
        <begin position="536"/>
        <end position="601"/>
    </location>
</feature>
<evidence type="ECO:0000256" key="1">
    <source>
        <dbReference type="ARBA" id="ARBA00022515"/>
    </source>
</evidence>
<keyword evidence="8" id="KW-0067">ATP-binding</keyword>
<feature type="domain" description="PriA DNA helicase Cys-rich region (CRR)" evidence="13">
    <location>
        <begin position="349"/>
        <end position="375"/>
    </location>
</feature>
<evidence type="ECO:0000259" key="12">
    <source>
        <dbReference type="Pfam" id="PF18074"/>
    </source>
</evidence>
<keyword evidence="3" id="KW-0479">Metal-binding</keyword>
<dbReference type="GO" id="GO:0006270">
    <property type="term" value="P:DNA replication initiation"/>
    <property type="evidence" value="ECO:0007669"/>
    <property type="project" value="TreeGrafter"/>
</dbReference>
<evidence type="ECO:0000256" key="8">
    <source>
        <dbReference type="ARBA" id="ARBA00022840"/>
    </source>
</evidence>
<protein>
    <submittedName>
        <fullName evidence="14">Primosomal protein N</fullName>
    </submittedName>
</protein>
<dbReference type="PANTHER" id="PTHR30580">
    <property type="entry name" value="PRIMOSOMAL PROTEIN N"/>
    <property type="match status" value="1"/>
</dbReference>
<dbReference type="GO" id="GO:0006269">
    <property type="term" value="P:DNA replication, synthesis of primer"/>
    <property type="evidence" value="ECO:0007669"/>
    <property type="project" value="UniProtKB-KW"/>
</dbReference>
<accession>A0A2H0R4Q7</accession>
<keyword evidence="5" id="KW-0378">Hydrolase</keyword>
<evidence type="ECO:0000256" key="3">
    <source>
        <dbReference type="ARBA" id="ARBA00022723"/>
    </source>
</evidence>
<dbReference type="InterPro" id="IPR041236">
    <property type="entry name" value="PriA_C"/>
</dbReference>